<keyword evidence="7 16" id="KW-0378">Hydrolase</keyword>
<evidence type="ECO:0000256" key="17">
    <source>
        <dbReference type="SAM" id="SignalP"/>
    </source>
</evidence>
<evidence type="ECO:0000256" key="16">
    <source>
        <dbReference type="RuleBase" id="RU003947"/>
    </source>
</evidence>
<evidence type="ECO:0000256" key="13">
    <source>
        <dbReference type="PIRSR" id="PIRSR601952-1"/>
    </source>
</evidence>
<dbReference type="AlphaFoldDB" id="A0A1L8DJ85"/>
<feature type="binding site" evidence="14">
    <location>
        <position position="182"/>
    </location>
    <ligand>
        <name>Mg(2+)</name>
        <dbReference type="ChEBI" id="CHEBI:18420"/>
    </ligand>
</feature>
<protein>
    <recommendedName>
        <fullName evidence="3 16">Alkaline phosphatase</fullName>
        <ecNumber evidence="3 16">3.1.3.1</ecNumber>
    </recommendedName>
</protein>
<evidence type="ECO:0000256" key="12">
    <source>
        <dbReference type="ARBA" id="ARBA00023288"/>
    </source>
</evidence>
<feature type="binding site" evidence="14">
    <location>
        <position position="398"/>
    </location>
    <ligand>
        <name>Zn(2+)</name>
        <dbReference type="ChEBI" id="CHEBI:29105"/>
        <label>2</label>
    </ligand>
</feature>
<keyword evidence="17" id="KW-0732">Signal</keyword>
<feature type="binding site" evidence="14">
    <location>
        <position position="361"/>
    </location>
    <ligand>
        <name>Zn(2+)</name>
        <dbReference type="ChEBI" id="CHEBI:29105"/>
        <label>2</label>
    </ligand>
</feature>
<evidence type="ECO:0000256" key="4">
    <source>
        <dbReference type="ARBA" id="ARBA00022475"/>
    </source>
</evidence>
<evidence type="ECO:0000256" key="10">
    <source>
        <dbReference type="ARBA" id="ARBA00023136"/>
    </source>
</evidence>
<dbReference type="PANTHER" id="PTHR11596">
    <property type="entry name" value="ALKALINE PHOSPHATASE"/>
    <property type="match status" value="1"/>
</dbReference>
<organism evidence="18">
    <name type="scientific">Nyssomyia neivai</name>
    <dbReference type="NCBI Taxonomy" id="330878"/>
    <lineage>
        <taxon>Eukaryota</taxon>
        <taxon>Metazoa</taxon>
        <taxon>Ecdysozoa</taxon>
        <taxon>Arthropoda</taxon>
        <taxon>Hexapoda</taxon>
        <taxon>Insecta</taxon>
        <taxon>Pterygota</taxon>
        <taxon>Neoptera</taxon>
        <taxon>Endopterygota</taxon>
        <taxon>Diptera</taxon>
        <taxon>Nematocera</taxon>
        <taxon>Psychodoidea</taxon>
        <taxon>Psychodidae</taxon>
        <taxon>Nyssomyia</taxon>
    </lineage>
</organism>
<dbReference type="GO" id="GO:0098552">
    <property type="term" value="C:side of membrane"/>
    <property type="evidence" value="ECO:0007669"/>
    <property type="project" value="UniProtKB-KW"/>
</dbReference>
<feature type="chain" id="PRO_5012453893" description="Alkaline phosphatase" evidence="17">
    <location>
        <begin position="26"/>
        <end position="570"/>
    </location>
</feature>
<evidence type="ECO:0000256" key="11">
    <source>
        <dbReference type="ARBA" id="ARBA00023180"/>
    </source>
</evidence>
<dbReference type="InterPro" id="IPR001952">
    <property type="entry name" value="Alkaline_phosphatase"/>
</dbReference>
<evidence type="ECO:0000256" key="5">
    <source>
        <dbReference type="ARBA" id="ARBA00022622"/>
    </source>
</evidence>
<dbReference type="InterPro" id="IPR017850">
    <property type="entry name" value="Alkaline_phosphatase_core_sf"/>
</dbReference>
<feature type="binding site" evidence="14">
    <location>
        <position position="399"/>
    </location>
    <ligand>
        <name>Zn(2+)</name>
        <dbReference type="ChEBI" id="CHEBI:29105"/>
        <label>2</label>
    </ligand>
</feature>
<evidence type="ECO:0000256" key="15">
    <source>
        <dbReference type="RuleBase" id="RU003946"/>
    </source>
</evidence>
<dbReference type="PROSITE" id="PS00123">
    <property type="entry name" value="ALKALINE_PHOSPHATASE"/>
    <property type="match status" value="1"/>
</dbReference>
<keyword evidence="11" id="KW-0325">Glycoprotein</keyword>
<dbReference type="Gene3D" id="3.40.720.10">
    <property type="entry name" value="Alkaline Phosphatase, subunit A"/>
    <property type="match status" value="1"/>
</dbReference>
<evidence type="ECO:0000256" key="14">
    <source>
        <dbReference type="PIRSR" id="PIRSR601952-2"/>
    </source>
</evidence>
<feature type="signal peptide" evidence="17">
    <location>
        <begin position="1"/>
        <end position="25"/>
    </location>
</feature>
<dbReference type="CDD" id="cd16012">
    <property type="entry name" value="ALP"/>
    <property type="match status" value="1"/>
</dbReference>
<feature type="binding site" evidence="14">
    <location>
        <position position="357"/>
    </location>
    <ligand>
        <name>Zn(2+)</name>
        <dbReference type="ChEBI" id="CHEBI:29105"/>
        <label>2</label>
    </ligand>
</feature>
<evidence type="ECO:0000256" key="8">
    <source>
        <dbReference type="ARBA" id="ARBA00022833"/>
    </source>
</evidence>
<comment type="cofactor">
    <cofactor evidence="14">
        <name>Zn(2+)</name>
        <dbReference type="ChEBI" id="CHEBI:29105"/>
    </cofactor>
    <text evidence="14">Binds 2 Zn(2+) ions.</text>
</comment>
<comment type="catalytic activity">
    <reaction evidence="16">
        <text>a phosphate monoester + H2O = an alcohol + phosphate</text>
        <dbReference type="Rhea" id="RHEA:15017"/>
        <dbReference type="ChEBI" id="CHEBI:15377"/>
        <dbReference type="ChEBI" id="CHEBI:30879"/>
        <dbReference type="ChEBI" id="CHEBI:43474"/>
        <dbReference type="ChEBI" id="CHEBI:67140"/>
        <dbReference type="EC" id="3.1.3.1"/>
    </reaction>
</comment>
<evidence type="ECO:0000256" key="7">
    <source>
        <dbReference type="ARBA" id="ARBA00022801"/>
    </source>
</evidence>
<dbReference type="Pfam" id="PF00245">
    <property type="entry name" value="Alk_phosphatase"/>
    <property type="match status" value="1"/>
</dbReference>
<dbReference type="EC" id="3.1.3.1" evidence="3 16"/>
<evidence type="ECO:0000256" key="2">
    <source>
        <dbReference type="ARBA" id="ARBA00005984"/>
    </source>
</evidence>
<accession>A0A1L8DJ85</accession>
<dbReference type="GO" id="GO:0004035">
    <property type="term" value="F:alkaline phosphatase activity"/>
    <property type="evidence" value="ECO:0007669"/>
    <property type="project" value="UniProtKB-EC"/>
</dbReference>
<dbReference type="EMBL" id="GFDF01007571">
    <property type="protein sequence ID" value="JAV06513.1"/>
    <property type="molecule type" value="Transcribed_RNA"/>
</dbReference>
<keyword evidence="9 14" id="KW-0460">Magnesium</keyword>
<comment type="subcellular location">
    <subcellularLocation>
        <location evidence="1">Cell membrane</location>
        <topology evidence="1">Lipid-anchor</topology>
        <topology evidence="1">GPI-anchor</topology>
    </subcellularLocation>
</comment>
<sequence length="570" mass="63230">MFAQMLNYTVALNLLFIVLFTTIQARVFPKPPDITEDTDHWLKLSEAHLRRKLVGGRNGEHHLAKNVIIFVGDGMGMPTITAGRILKGQKKLQYAGEETQLAFDVFPNVGLAKTYNTDKQVPDSAGTATSLFTGTKTRYGYIGVDTTSSYANPMDGKLTSIMDWAQANGKRTGFVTTTRVTHATPAALYAHSPNRDWECDSAIPDGVPSTAFKDIARQLVEEAPGRRLNVILGGGREMMGVKEKLYDITQIKMNGSFEQLCPRTDGRDLAEEWLQDNQINSTRQFVKNTGQLLAVDTEKVDYLLGLFAQNHIPYNLVRERGASGAPSLAQMTTQAIKILQRPHSKGFVLMVEGGRIDHGHHQNYANIALDEFVELDAAVETALNLTNPKETLIIVTADHSHAMMFNGYATRGNDILEFGNKAQVEPYETLTYANGPGFLYHRLNKSQEDHGMSQTWKHVETISTSEREDPFYQHLSAFPLKDATHGGEDVPVFATGPGSDLIYGVFEQNYIAHVVGFATCMGPTKHLNEECHKYKYFFQRGAASNHIPTKTVLSLSLTVVVAAILSQRWC</sequence>
<keyword evidence="4" id="KW-1003">Cell membrane</keyword>
<comment type="cofactor">
    <cofactor evidence="14">
        <name>Mg(2+)</name>
        <dbReference type="ChEBI" id="CHEBI:18420"/>
    </cofactor>
    <text evidence="14">Binds 1 Mg(2+) ion.</text>
</comment>
<keyword evidence="5" id="KW-0336">GPI-anchor</keyword>
<evidence type="ECO:0000256" key="9">
    <source>
        <dbReference type="ARBA" id="ARBA00022842"/>
    </source>
</evidence>
<evidence type="ECO:0000256" key="1">
    <source>
        <dbReference type="ARBA" id="ARBA00004609"/>
    </source>
</evidence>
<dbReference type="PRINTS" id="PR00113">
    <property type="entry name" value="ALKPHPHTASE"/>
</dbReference>
<feature type="binding site" evidence="14">
    <location>
        <position position="184"/>
    </location>
    <ligand>
        <name>Mg(2+)</name>
        <dbReference type="ChEBI" id="CHEBI:18420"/>
    </ligand>
</feature>
<keyword evidence="8 14" id="KW-0862">Zinc</keyword>
<dbReference type="PANTHER" id="PTHR11596:SF83">
    <property type="entry name" value="ALKALINE PHOSPHATASE 4"/>
    <property type="match status" value="1"/>
</dbReference>
<feature type="active site" description="Phosphoserine intermediate" evidence="13">
    <location>
        <position position="124"/>
    </location>
</feature>
<dbReference type="GO" id="GO:0046872">
    <property type="term" value="F:metal ion binding"/>
    <property type="evidence" value="ECO:0007669"/>
    <property type="project" value="UniProtKB-KW"/>
</dbReference>
<dbReference type="InterPro" id="IPR018299">
    <property type="entry name" value="Alkaline_phosphatase_AS"/>
</dbReference>
<keyword evidence="6 14" id="KW-0479">Metal-binding</keyword>
<proteinExistence type="inferred from homology"/>
<comment type="similarity">
    <text evidence="2 15">Belongs to the alkaline phosphatase family.</text>
</comment>
<keyword evidence="10" id="KW-0472">Membrane</keyword>
<dbReference type="GO" id="GO:0005886">
    <property type="term" value="C:plasma membrane"/>
    <property type="evidence" value="ECO:0007669"/>
    <property type="project" value="UniProtKB-SubCell"/>
</dbReference>
<dbReference type="SUPFAM" id="SSF53649">
    <property type="entry name" value="Alkaline phosphatase-like"/>
    <property type="match status" value="1"/>
</dbReference>
<dbReference type="SMART" id="SM00098">
    <property type="entry name" value="alkPPc"/>
    <property type="match status" value="1"/>
</dbReference>
<feature type="binding site" evidence="14">
    <location>
        <position position="352"/>
    </location>
    <ligand>
        <name>Mg(2+)</name>
        <dbReference type="ChEBI" id="CHEBI:18420"/>
    </ligand>
</feature>
<dbReference type="FunFam" id="3.40.720.10:FF:000008">
    <property type="entry name" value="Alkaline phosphatase"/>
    <property type="match status" value="1"/>
</dbReference>
<evidence type="ECO:0000256" key="3">
    <source>
        <dbReference type="ARBA" id="ARBA00012647"/>
    </source>
</evidence>
<name>A0A1L8DJ85_9DIPT</name>
<keyword evidence="12" id="KW-0449">Lipoprotein</keyword>
<evidence type="ECO:0000313" key="18">
    <source>
        <dbReference type="EMBL" id="JAV06513.1"/>
    </source>
</evidence>
<feature type="binding site" evidence="14">
    <location>
        <position position="73"/>
    </location>
    <ligand>
        <name>Zn(2+)</name>
        <dbReference type="ChEBI" id="CHEBI:29105"/>
        <label>2</label>
    </ligand>
</feature>
<evidence type="ECO:0000256" key="6">
    <source>
        <dbReference type="ARBA" id="ARBA00022723"/>
    </source>
</evidence>
<feature type="binding site" evidence="14">
    <location>
        <position position="485"/>
    </location>
    <ligand>
        <name>Zn(2+)</name>
        <dbReference type="ChEBI" id="CHEBI:29105"/>
        <label>2</label>
    </ligand>
</feature>
<reference evidence="18" key="1">
    <citation type="submission" date="2016-12" db="EMBL/GenBank/DDBJ databases">
        <title>An insight into the sialome and mialome of the sand fly, Nyssomyia neivai.</title>
        <authorList>
            <person name="Sebastian V."/>
            <person name="Goulart T.M."/>
            <person name="Oliveira W."/>
            <person name="Calvo E."/>
            <person name="Oliveira L.F."/>
            <person name="Pinto M.C."/>
            <person name="Rosselino A.M."/>
            <person name="Ribeiro J.M."/>
        </authorList>
    </citation>
    <scope>NUCLEOTIDE SEQUENCE</scope>
</reference>